<evidence type="ECO:0000313" key="10">
    <source>
        <dbReference type="Proteomes" id="UP000528555"/>
    </source>
</evidence>
<dbReference type="OrthoDB" id="9801689at2"/>
<evidence type="ECO:0000313" key="9">
    <source>
        <dbReference type="EMBL" id="NVH57648.1"/>
    </source>
</evidence>
<dbReference type="InterPro" id="IPR005911">
    <property type="entry name" value="YhcC-like"/>
</dbReference>
<keyword evidence="10" id="KW-1185">Reference proteome</keyword>
<dbReference type="InterPro" id="IPR039661">
    <property type="entry name" value="ELP3"/>
</dbReference>
<dbReference type="InterPro" id="IPR058240">
    <property type="entry name" value="rSAM_sf"/>
</dbReference>
<keyword evidence="3" id="KW-0949">S-adenosyl-L-methionine</keyword>
<dbReference type="InterPro" id="IPR032432">
    <property type="entry name" value="Radical_SAM_C"/>
</dbReference>
<reference evidence="10 11" key="1">
    <citation type="journal article" date="2020" name="Cell Host Microbe">
        <title>Functional and Genomic Variation between Human-Derived Isolates of Lachnospiraceae Reveals Inter- and Intra-Species Diversity.</title>
        <authorList>
            <person name="Sorbara M.T."/>
            <person name="Littmann E.R."/>
            <person name="Fontana E."/>
            <person name="Moody T.U."/>
            <person name="Kohout C.E."/>
            <person name="Gjonbalaj M."/>
            <person name="Eaton V."/>
            <person name="Seok R."/>
            <person name="Leiner I.M."/>
            <person name="Pamer E.G."/>
        </authorList>
    </citation>
    <scope>NUCLEOTIDE SEQUENCE [LARGE SCALE GENOMIC DNA]</scope>
    <source>
        <strain evidence="9 10">MSK.17.11</strain>
        <strain evidence="8 11">MSK.17.38</strain>
    </source>
</reference>
<evidence type="ECO:0000259" key="7">
    <source>
        <dbReference type="PROSITE" id="PS51918"/>
    </source>
</evidence>
<dbReference type="SUPFAM" id="SSF102114">
    <property type="entry name" value="Radical SAM enzymes"/>
    <property type="match status" value="1"/>
</dbReference>
<evidence type="ECO:0000256" key="5">
    <source>
        <dbReference type="ARBA" id="ARBA00023004"/>
    </source>
</evidence>
<dbReference type="EMBL" id="JAAITX010000002">
    <property type="protein sequence ID" value="NVH57648.1"/>
    <property type="molecule type" value="Genomic_DNA"/>
</dbReference>
<dbReference type="NCBIfam" id="TIGR01212">
    <property type="entry name" value="TIGR01212 family radical SAM protein"/>
    <property type="match status" value="1"/>
</dbReference>
<evidence type="ECO:0000256" key="4">
    <source>
        <dbReference type="ARBA" id="ARBA00022723"/>
    </source>
</evidence>
<dbReference type="RefSeq" id="WP_101695615.1">
    <property type="nucleotide sequence ID" value="NZ_JAAITX010000002.1"/>
</dbReference>
<dbReference type="EMBL" id="JAAIUO010000002">
    <property type="protein sequence ID" value="NSK14265.1"/>
    <property type="molecule type" value="Genomic_DNA"/>
</dbReference>
<dbReference type="InterPro" id="IPR023404">
    <property type="entry name" value="rSAM_horseshoe"/>
</dbReference>
<accession>A0A850HDV2</accession>
<dbReference type="PANTHER" id="PTHR11135">
    <property type="entry name" value="HISTONE ACETYLTRANSFERASE-RELATED"/>
    <property type="match status" value="1"/>
</dbReference>
<keyword evidence="5" id="KW-0408">Iron</keyword>
<dbReference type="InterPro" id="IPR007197">
    <property type="entry name" value="rSAM"/>
</dbReference>
<dbReference type="Proteomes" id="UP000528555">
    <property type="component" value="Unassembled WGS sequence"/>
</dbReference>
<dbReference type="AlphaFoldDB" id="A0A850HDV2"/>
<gene>
    <name evidence="9" type="ORF">G5A66_03075</name>
    <name evidence="8" type="ORF">G5A75_05125</name>
</gene>
<dbReference type="SFLD" id="SFLDS00029">
    <property type="entry name" value="Radical_SAM"/>
    <property type="match status" value="1"/>
</dbReference>
<dbReference type="PANTHER" id="PTHR11135:SF1">
    <property type="entry name" value="PROTEIN YHCC"/>
    <property type="match status" value="1"/>
</dbReference>
<dbReference type="SFLD" id="SFLDG01086">
    <property type="entry name" value="elongater_protein-like"/>
    <property type="match status" value="1"/>
</dbReference>
<dbReference type="InterPro" id="IPR006638">
    <property type="entry name" value="Elp3/MiaA/NifB-like_rSAM"/>
</dbReference>
<dbReference type="SMART" id="SM00729">
    <property type="entry name" value="Elp3"/>
    <property type="match status" value="1"/>
</dbReference>
<evidence type="ECO:0000313" key="11">
    <source>
        <dbReference type="Proteomes" id="UP000701680"/>
    </source>
</evidence>
<evidence type="ECO:0000256" key="1">
    <source>
        <dbReference type="ARBA" id="ARBA00001966"/>
    </source>
</evidence>
<evidence type="ECO:0000256" key="6">
    <source>
        <dbReference type="ARBA" id="ARBA00023014"/>
    </source>
</evidence>
<evidence type="ECO:0000256" key="2">
    <source>
        <dbReference type="ARBA" id="ARBA00022485"/>
    </source>
</evidence>
<dbReference type="Gene3D" id="3.80.30.20">
    <property type="entry name" value="tm_1862 like domain"/>
    <property type="match status" value="1"/>
</dbReference>
<dbReference type="Pfam" id="PF04055">
    <property type="entry name" value="Radical_SAM"/>
    <property type="match status" value="1"/>
</dbReference>
<name>A0A850HDV2_9FIRM</name>
<reference evidence="9" key="2">
    <citation type="submission" date="2020-02" db="EMBL/GenBank/DDBJ databases">
        <authorList>
            <person name="Littmann E."/>
            <person name="Sorbara M."/>
        </authorList>
    </citation>
    <scope>NUCLEOTIDE SEQUENCE</scope>
    <source>
        <strain evidence="9">MSK.17.11</strain>
        <strain evidence="8">MSK.17.38</strain>
    </source>
</reference>
<dbReference type="SFLD" id="SFLDG01091">
    <property type="entry name" value="uncharacterized_CHP01210-like"/>
    <property type="match status" value="1"/>
</dbReference>
<proteinExistence type="predicted"/>
<sequence>MAVYWDEKRYHSLNYHLRKTYGEKLYKISLDGGMTCPNRDGTLGTRGCIFCSKGGSGDFAASKTLSITEQIETGKQQAARKYTGNSYIAYFQAYTNTYAPAAYLRQIFTEAIQNPNIRILSIATRPDCLSPDVISLLKELAALKPIWVELGLQTIHEDTARFIRRGYDLPVFERAIHDLRNAGITVIVHTILGLPGESRKQMLQTVNYLNTQDIQGIKFQLLHILKDTDLADYYERHPFPLPDMETYFSILAEQLTHLRPDIVVHRLTGDGPKQLLIAPLWTGNKRQVLNQMQAYFKRHDIWQGKDL</sequence>
<dbReference type="GO" id="GO:0003824">
    <property type="term" value="F:catalytic activity"/>
    <property type="evidence" value="ECO:0007669"/>
    <property type="project" value="InterPro"/>
</dbReference>
<evidence type="ECO:0000313" key="8">
    <source>
        <dbReference type="EMBL" id="NSK14265.1"/>
    </source>
</evidence>
<comment type="caution">
    <text evidence="9">The sequence shown here is derived from an EMBL/GenBank/DDBJ whole genome shotgun (WGS) entry which is preliminary data.</text>
</comment>
<dbReference type="Proteomes" id="UP000701680">
    <property type="component" value="Unassembled WGS sequence"/>
</dbReference>
<dbReference type="Pfam" id="PF16199">
    <property type="entry name" value="Radical_SAM_C"/>
    <property type="match status" value="1"/>
</dbReference>
<keyword evidence="6" id="KW-0411">Iron-sulfur</keyword>
<feature type="domain" description="Radical SAM core" evidence="7">
    <location>
        <begin position="20"/>
        <end position="266"/>
    </location>
</feature>
<dbReference type="GO" id="GO:0046872">
    <property type="term" value="F:metal ion binding"/>
    <property type="evidence" value="ECO:0007669"/>
    <property type="project" value="UniProtKB-KW"/>
</dbReference>
<protein>
    <submittedName>
        <fullName evidence="9">TIGR01212 family radical SAM protein</fullName>
    </submittedName>
</protein>
<dbReference type="CDD" id="cd01335">
    <property type="entry name" value="Radical_SAM"/>
    <property type="match status" value="1"/>
</dbReference>
<evidence type="ECO:0000256" key="3">
    <source>
        <dbReference type="ARBA" id="ARBA00022691"/>
    </source>
</evidence>
<keyword evidence="4" id="KW-0479">Metal-binding</keyword>
<dbReference type="PROSITE" id="PS51918">
    <property type="entry name" value="RADICAL_SAM"/>
    <property type="match status" value="1"/>
</dbReference>
<dbReference type="GO" id="GO:0051539">
    <property type="term" value="F:4 iron, 4 sulfur cluster binding"/>
    <property type="evidence" value="ECO:0007669"/>
    <property type="project" value="UniProtKB-KW"/>
</dbReference>
<organism evidence="9 10">
    <name type="scientific">Dorea phocaeensis</name>
    <dbReference type="NCBI Taxonomy" id="2040291"/>
    <lineage>
        <taxon>Bacteria</taxon>
        <taxon>Bacillati</taxon>
        <taxon>Bacillota</taxon>
        <taxon>Clostridia</taxon>
        <taxon>Lachnospirales</taxon>
        <taxon>Lachnospiraceae</taxon>
        <taxon>Dorea</taxon>
    </lineage>
</organism>
<comment type="cofactor">
    <cofactor evidence="1">
        <name>[4Fe-4S] cluster</name>
        <dbReference type="ChEBI" id="CHEBI:49883"/>
    </cofactor>
</comment>
<keyword evidence="2" id="KW-0004">4Fe-4S</keyword>